<name>A0A8H6IY33_9PEZI</name>
<sequence>AYGGETEEEYEELFELQHLLSLACADNLAWLEGDDQRVMRRINKFKRNKAFAKDVNEQMEQCNYGGRLVEKFLLQCWSI</sequence>
<dbReference type="AlphaFoldDB" id="A0A8H6IY33"/>
<evidence type="ECO:0000313" key="1">
    <source>
        <dbReference type="EMBL" id="KAF6802768.1"/>
    </source>
</evidence>
<protein>
    <submittedName>
        <fullName evidence="1">Uncharacterized protein</fullName>
    </submittedName>
</protein>
<evidence type="ECO:0000313" key="2">
    <source>
        <dbReference type="Proteomes" id="UP000639643"/>
    </source>
</evidence>
<keyword evidence="2" id="KW-1185">Reference proteome</keyword>
<comment type="caution">
    <text evidence="1">The sequence shown here is derived from an EMBL/GenBank/DDBJ whole genome shotgun (WGS) entry which is preliminary data.</text>
</comment>
<accession>A0A8H6IY33</accession>
<reference evidence="1" key="1">
    <citation type="journal article" date="2020" name="Phytopathology">
        <title>Genome Sequence Resources of Colletotrichum truncatum, C. plurivorum, C. musicola, and C. sojae: Four Species Pathogenic to Soybean (Glycine max).</title>
        <authorList>
            <person name="Rogerio F."/>
            <person name="Boufleur T.R."/>
            <person name="Ciampi-Guillardi M."/>
            <person name="Sukno S.A."/>
            <person name="Thon M.R."/>
            <person name="Massola Junior N.S."/>
            <person name="Baroncelli R."/>
        </authorList>
    </citation>
    <scope>NUCLEOTIDE SEQUENCE</scope>
    <source>
        <strain evidence="1">LFN0074</strain>
    </source>
</reference>
<dbReference type="Proteomes" id="UP000639643">
    <property type="component" value="Unassembled WGS sequence"/>
</dbReference>
<dbReference type="EMBL" id="WIGM01001244">
    <property type="protein sequence ID" value="KAF6802768.1"/>
    <property type="molecule type" value="Genomic_DNA"/>
</dbReference>
<proteinExistence type="predicted"/>
<organism evidence="1 2">
    <name type="scientific">Colletotrichum musicola</name>
    <dbReference type="NCBI Taxonomy" id="2175873"/>
    <lineage>
        <taxon>Eukaryota</taxon>
        <taxon>Fungi</taxon>
        <taxon>Dikarya</taxon>
        <taxon>Ascomycota</taxon>
        <taxon>Pezizomycotina</taxon>
        <taxon>Sordariomycetes</taxon>
        <taxon>Hypocreomycetidae</taxon>
        <taxon>Glomerellales</taxon>
        <taxon>Glomerellaceae</taxon>
        <taxon>Colletotrichum</taxon>
        <taxon>Colletotrichum orchidearum species complex</taxon>
    </lineage>
</organism>
<feature type="non-terminal residue" evidence="1">
    <location>
        <position position="1"/>
    </location>
</feature>
<gene>
    <name evidence="1" type="ORF">CMUS01_15274</name>
</gene>